<dbReference type="SMART" id="SM00636">
    <property type="entry name" value="Glyco_18"/>
    <property type="match status" value="1"/>
</dbReference>
<evidence type="ECO:0000256" key="3">
    <source>
        <dbReference type="ARBA" id="ARBA00012729"/>
    </source>
</evidence>
<keyword evidence="11" id="KW-0624">Polysaccharide degradation</keyword>
<evidence type="ECO:0000313" key="16">
    <source>
        <dbReference type="EMBL" id="JAI64207.1"/>
    </source>
</evidence>
<evidence type="ECO:0000256" key="11">
    <source>
        <dbReference type="ARBA" id="ARBA00023326"/>
    </source>
</evidence>
<dbReference type="InterPro" id="IPR029070">
    <property type="entry name" value="Chitinase_insertion_sf"/>
</dbReference>
<dbReference type="GO" id="GO:0000272">
    <property type="term" value="P:polysaccharide catabolic process"/>
    <property type="evidence" value="ECO:0007669"/>
    <property type="project" value="UniProtKB-KW"/>
</dbReference>
<name>A0A0P4WCZ4_SCYOL</name>
<feature type="chain" id="PRO_5006070415" description="chitinase" evidence="14">
    <location>
        <begin position="40"/>
        <end position="478"/>
    </location>
</feature>
<dbReference type="GO" id="GO:0006032">
    <property type="term" value="P:chitin catabolic process"/>
    <property type="evidence" value="ECO:0007669"/>
    <property type="project" value="UniProtKB-KW"/>
</dbReference>
<keyword evidence="4" id="KW-0147">Chitin-binding</keyword>
<evidence type="ECO:0000256" key="2">
    <source>
        <dbReference type="ARBA" id="ARBA00009121"/>
    </source>
</evidence>
<dbReference type="AlphaFoldDB" id="A0A0P4WCZ4"/>
<dbReference type="SUPFAM" id="SSF54556">
    <property type="entry name" value="Chitinase insertion domain"/>
    <property type="match status" value="1"/>
</dbReference>
<dbReference type="FunFam" id="3.20.20.80:FF:000097">
    <property type="entry name" value="Probable chitinase 2"/>
    <property type="match status" value="1"/>
</dbReference>
<reference evidence="16" key="1">
    <citation type="submission" date="2015-09" db="EMBL/GenBank/DDBJ databases">
        <title>Scylla olivacea transcriptome.</title>
        <authorList>
            <person name="Ikhwanuddin M."/>
        </authorList>
    </citation>
    <scope>NUCLEOTIDE SEQUENCE</scope>
</reference>
<dbReference type="InterPro" id="IPR017853">
    <property type="entry name" value="GH"/>
</dbReference>
<dbReference type="CDD" id="cd02872">
    <property type="entry name" value="GH18_chitolectin_chitotriosidase"/>
    <property type="match status" value="1"/>
</dbReference>
<keyword evidence="8" id="KW-1015">Disulfide bond</keyword>
<keyword evidence="9" id="KW-0119">Carbohydrate metabolism</keyword>
<proteinExistence type="inferred from homology"/>
<dbReference type="EC" id="3.2.1.14" evidence="3"/>
<dbReference type="InterPro" id="IPR011583">
    <property type="entry name" value="Chitinase_II/V-like_cat"/>
</dbReference>
<evidence type="ECO:0000256" key="8">
    <source>
        <dbReference type="ARBA" id="ARBA00023157"/>
    </source>
</evidence>
<evidence type="ECO:0000256" key="7">
    <source>
        <dbReference type="ARBA" id="ARBA00023024"/>
    </source>
</evidence>
<sequence>MERPAAPAYRVSLSWNMLRCAAQVVTLFLGLALAGGAAAQHSQEVVCYLGSWAVYRPSNGKFSIENIDPTLCTTLIYAFVGIDNTTYTMQSLDPEYDFKKKALQRFVNMKSLNPRLKVLLAVGGWTEGSTKYSAMAATAATRKAFIDSSIKFIQDHGFDGLDLDWEYPANRGGKPEDKDNFVALVKELRREFVKYGWMLTAALAAGKATIETAYDIDDLAQDLDFMHIMAYDYHGKWDGHTGHNAPLYPREDEPEEEKSLNVDASVQLYLDSGAPPHKLVLGLGLYGRTFLLRDASNPGINAPSHSTAFAGPYTREDGFLGYNEICEKQTTEEGLWQIVWQKAHQVPYMFRDNMWVGYDDDVSLNLKAAYAQRLGLGGVMIWSIDTDDFTGACSQKGIKFPMLRAINQALSQHADTRPPPPTSEPKPDIDLDVDNDLDDNRYDIDDTRTSPVDSGVASVSYPVLNIALGLAIAITLVH</sequence>
<evidence type="ECO:0000256" key="5">
    <source>
        <dbReference type="ARBA" id="ARBA00022729"/>
    </source>
</evidence>
<feature type="signal peptide" evidence="14">
    <location>
        <begin position="1"/>
        <end position="39"/>
    </location>
</feature>
<protein>
    <recommendedName>
        <fullName evidence="3">chitinase</fullName>
        <ecNumber evidence="3">3.2.1.14</ecNumber>
    </recommendedName>
</protein>
<dbReference type="Gene3D" id="3.10.50.10">
    <property type="match status" value="1"/>
</dbReference>
<evidence type="ECO:0000256" key="6">
    <source>
        <dbReference type="ARBA" id="ARBA00022801"/>
    </source>
</evidence>
<dbReference type="PANTHER" id="PTHR11177:SF403">
    <property type="entry name" value="CHITINASE 2-RELATED"/>
    <property type="match status" value="1"/>
</dbReference>
<dbReference type="FunFam" id="3.10.50.10:FF:000004">
    <property type="entry name" value="Chitinase 5"/>
    <property type="match status" value="1"/>
</dbReference>
<evidence type="ECO:0000256" key="9">
    <source>
        <dbReference type="ARBA" id="ARBA00023277"/>
    </source>
</evidence>
<evidence type="ECO:0000256" key="4">
    <source>
        <dbReference type="ARBA" id="ARBA00022669"/>
    </source>
</evidence>
<dbReference type="InterPro" id="IPR001579">
    <property type="entry name" value="Glyco_hydro_18_chit_AS"/>
</dbReference>
<keyword evidence="10 12" id="KW-0326">Glycosidase</keyword>
<dbReference type="PROSITE" id="PS51910">
    <property type="entry name" value="GH18_2"/>
    <property type="match status" value="1"/>
</dbReference>
<feature type="compositionally biased region" description="Basic and acidic residues" evidence="13">
    <location>
        <begin position="438"/>
        <end position="448"/>
    </location>
</feature>
<dbReference type="Pfam" id="PF00704">
    <property type="entry name" value="Glyco_hydro_18"/>
    <property type="match status" value="1"/>
</dbReference>
<comment type="catalytic activity">
    <reaction evidence="1">
        <text>Random endo-hydrolysis of N-acetyl-beta-D-glucosaminide (1-&gt;4)-beta-linkages in chitin and chitodextrins.</text>
        <dbReference type="EC" id="3.2.1.14"/>
    </reaction>
</comment>
<dbReference type="GO" id="GO:0008843">
    <property type="term" value="F:endochitinase activity"/>
    <property type="evidence" value="ECO:0007669"/>
    <property type="project" value="UniProtKB-EC"/>
</dbReference>
<dbReference type="EMBL" id="GDRN01068325">
    <property type="protein sequence ID" value="JAI64207.1"/>
    <property type="molecule type" value="Transcribed_RNA"/>
</dbReference>
<organism evidence="16">
    <name type="scientific">Scylla olivacea</name>
    <name type="common">Orange mud crab</name>
    <name type="synonym">Cancer olivacea</name>
    <dbReference type="NCBI Taxonomy" id="85551"/>
    <lineage>
        <taxon>Eukaryota</taxon>
        <taxon>Metazoa</taxon>
        <taxon>Ecdysozoa</taxon>
        <taxon>Arthropoda</taxon>
        <taxon>Crustacea</taxon>
        <taxon>Multicrustacea</taxon>
        <taxon>Malacostraca</taxon>
        <taxon>Eumalacostraca</taxon>
        <taxon>Eucarida</taxon>
        <taxon>Decapoda</taxon>
        <taxon>Pleocyemata</taxon>
        <taxon>Brachyura</taxon>
        <taxon>Eubrachyura</taxon>
        <taxon>Portunoidea</taxon>
        <taxon>Portunidae</taxon>
        <taxon>Portuninae</taxon>
        <taxon>Scylla</taxon>
    </lineage>
</organism>
<accession>A0A0P4WCZ4</accession>
<keyword evidence="7" id="KW-0146">Chitin degradation</keyword>
<evidence type="ECO:0000256" key="1">
    <source>
        <dbReference type="ARBA" id="ARBA00000822"/>
    </source>
</evidence>
<dbReference type="GO" id="GO:0008061">
    <property type="term" value="F:chitin binding"/>
    <property type="evidence" value="ECO:0007669"/>
    <property type="project" value="UniProtKB-KW"/>
</dbReference>
<evidence type="ECO:0000256" key="13">
    <source>
        <dbReference type="SAM" id="MobiDB-lite"/>
    </source>
</evidence>
<keyword evidence="5 14" id="KW-0732">Signal</keyword>
<dbReference type="InterPro" id="IPR050314">
    <property type="entry name" value="Glycosyl_Hydrlase_18"/>
</dbReference>
<feature type="region of interest" description="Disordered" evidence="13">
    <location>
        <begin position="412"/>
        <end position="451"/>
    </location>
</feature>
<evidence type="ECO:0000256" key="14">
    <source>
        <dbReference type="SAM" id="SignalP"/>
    </source>
</evidence>
<keyword evidence="6 12" id="KW-0378">Hydrolase</keyword>
<feature type="domain" description="GH18" evidence="15">
    <location>
        <begin position="43"/>
        <end position="413"/>
    </location>
</feature>
<evidence type="ECO:0000256" key="12">
    <source>
        <dbReference type="RuleBase" id="RU000489"/>
    </source>
</evidence>
<dbReference type="SUPFAM" id="SSF51445">
    <property type="entry name" value="(Trans)glycosidases"/>
    <property type="match status" value="1"/>
</dbReference>
<evidence type="ECO:0000259" key="15">
    <source>
        <dbReference type="PROSITE" id="PS51910"/>
    </source>
</evidence>
<dbReference type="InterPro" id="IPR001223">
    <property type="entry name" value="Glyco_hydro18_cat"/>
</dbReference>
<evidence type="ECO:0000256" key="10">
    <source>
        <dbReference type="ARBA" id="ARBA00023295"/>
    </source>
</evidence>
<dbReference type="GO" id="GO:0005576">
    <property type="term" value="C:extracellular region"/>
    <property type="evidence" value="ECO:0007669"/>
    <property type="project" value="TreeGrafter"/>
</dbReference>
<comment type="similarity">
    <text evidence="2">Belongs to the glycosyl hydrolase 18 family. Chitinase class II subfamily.</text>
</comment>
<dbReference type="Gene3D" id="3.20.20.80">
    <property type="entry name" value="Glycosidases"/>
    <property type="match status" value="1"/>
</dbReference>
<dbReference type="PANTHER" id="PTHR11177">
    <property type="entry name" value="CHITINASE"/>
    <property type="match status" value="1"/>
</dbReference>
<dbReference type="PROSITE" id="PS01095">
    <property type="entry name" value="GH18_1"/>
    <property type="match status" value="1"/>
</dbReference>